<feature type="signal peptide" evidence="1">
    <location>
        <begin position="1"/>
        <end position="23"/>
    </location>
</feature>
<name>A0A1I2NNZ0_9CLOT</name>
<dbReference type="eggNOG" id="ENOG5032KWU">
    <property type="taxonomic scope" value="Bacteria"/>
</dbReference>
<keyword evidence="3" id="KW-1185">Reference proteome</keyword>
<accession>A0A1I2NNZ0</accession>
<evidence type="ECO:0000313" key="2">
    <source>
        <dbReference type="EMBL" id="SFG03397.1"/>
    </source>
</evidence>
<feature type="chain" id="PRO_5010238681" description="DUF3244 domain-containing protein" evidence="1">
    <location>
        <begin position="24"/>
        <end position="113"/>
    </location>
</feature>
<dbReference type="AlphaFoldDB" id="A0A1I2NNZ0"/>
<dbReference type="EMBL" id="FOOE01000022">
    <property type="protein sequence ID" value="SFG03397.1"/>
    <property type="molecule type" value="Genomic_DNA"/>
</dbReference>
<protein>
    <recommendedName>
        <fullName evidence="4">DUF3244 domain-containing protein</fullName>
    </recommendedName>
</protein>
<sequence length="113" mass="12659">MKKLKYIIMAVLIIACTSVTVNAKPITFSPTAGIYKEGIYHFSKCLGNKVSLKLTTPEENIIMMIIKNEDGVLKYFVNFGKTCKAVDIFLELPVEKYTVILIGEGEIAFTFEN</sequence>
<dbReference type="RefSeq" id="WP_027639336.1">
    <property type="nucleotide sequence ID" value="NZ_JBKWKS010000036.1"/>
</dbReference>
<organism evidence="2 3">
    <name type="scientific">Clostridium cadaveris</name>
    <dbReference type="NCBI Taxonomy" id="1529"/>
    <lineage>
        <taxon>Bacteria</taxon>
        <taxon>Bacillati</taxon>
        <taxon>Bacillota</taxon>
        <taxon>Clostridia</taxon>
        <taxon>Eubacteriales</taxon>
        <taxon>Clostridiaceae</taxon>
        <taxon>Clostridium</taxon>
    </lineage>
</organism>
<evidence type="ECO:0000256" key="1">
    <source>
        <dbReference type="SAM" id="SignalP"/>
    </source>
</evidence>
<reference evidence="2 3" key="1">
    <citation type="submission" date="2016-10" db="EMBL/GenBank/DDBJ databases">
        <authorList>
            <person name="de Groot N.N."/>
        </authorList>
    </citation>
    <scope>NUCLEOTIDE SEQUENCE [LARGE SCALE GENOMIC DNA]</scope>
    <source>
        <strain evidence="2 3">NLAE-zl-G419</strain>
    </source>
</reference>
<gene>
    <name evidence="2" type="ORF">SAMN04487885_1227</name>
</gene>
<keyword evidence="1" id="KW-0732">Signal</keyword>
<evidence type="ECO:0000313" key="3">
    <source>
        <dbReference type="Proteomes" id="UP000182135"/>
    </source>
</evidence>
<dbReference type="Proteomes" id="UP000182135">
    <property type="component" value="Unassembled WGS sequence"/>
</dbReference>
<proteinExistence type="predicted"/>
<evidence type="ECO:0008006" key="4">
    <source>
        <dbReference type="Google" id="ProtNLM"/>
    </source>
</evidence>
<dbReference type="PROSITE" id="PS51257">
    <property type="entry name" value="PROKAR_LIPOPROTEIN"/>
    <property type="match status" value="1"/>
</dbReference>